<dbReference type="GO" id="GO:0016020">
    <property type="term" value="C:membrane"/>
    <property type="evidence" value="ECO:0007669"/>
    <property type="project" value="InterPro"/>
</dbReference>
<dbReference type="InterPro" id="IPR052016">
    <property type="entry name" value="Bact_Sigma-Reg"/>
</dbReference>
<dbReference type="SMART" id="SM00304">
    <property type="entry name" value="HAMP"/>
    <property type="match status" value="1"/>
</dbReference>
<dbReference type="Gene3D" id="3.60.40.10">
    <property type="entry name" value="PPM-type phosphatase domain"/>
    <property type="match status" value="1"/>
</dbReference>
<keyword evidence="1" id="KW-0378">Hydrolase</keyword>
<keyword evidence="4" id="KW-1185">Reference proteome</keyword>
<dbReference type="SMART" id="SM00331">
    <property type="entry name" value="PP2C_SIG"/>
    <property type="match status" value="1"/>
</dbReference>
<dbReference type="Pfam" id="PF00672">
    <property type="entry name" value="HAMP"/>
    <property type="match status" value="1"/>
</dbReference>
<dbReference type="InterPro" id="IPR036457">
    <property type="entry name" value="PPM-type-like_dom_sf"/>
</dbReference>
<evidence type="ECO:0000259" key="2">
    <source>
        <dbReference type="PROSITE" id="PS50885"/>
    </source>
</evidence>
<gene>
    <name evidence="3" type="ORF">DPQ33_04935</name>
</gene>
<organism evidence="3 4">
    <name type="scientific">Oceanidesulfovibrio indonesiensis</name>
    <dbReference type="NCBI Taxonomy" id="54767"/>
    <lineage>
        <taxon>Bacteria</taxon>
        <taxon>Pseudomonadati</taxon>
        <taxon>Thermodesulfobacteriota</taxon>
        <taxon>Desulfovibrionia</taxon>
        <taxon>Desulfovibrionales</taxon>
        <taxon>Desulfovibrionaceae</taxon>
        <taxon>Oceanidesulfovibrio</taxon>
    </lineage>
</organism>
<sequence>MSYRAKLFALLLLAALVPGLVAIGMDFTTTRQLNQTILEQSQENTLESAERGLRLVLDGLLKNIELSAILLEAEITAHAQSLRLALATGADLDLQAQRILARHRDEPHLLWEGIYLPEDEVMLMRLHPEGQNGTDAEPVRRVAIASDAQWLAEAQHCDEPCWQGPVPDPATGEHVTILAMAASPPGEPHSSDATVVAMAYDFSPLYGMFRNGVLPRGTEAFLVDLDHTQAAEGLPVRASASPRGDAPPVLRSSDAAAFGRMVEDLHGNKRGVVRMGHRGSPSFWAYGTFPDRPLAFVLVSPMSPYLESVMHTQRAIDSIFQEQIRFMQYVLAAMAMLLVLLSSLFSRMVTRPLADLARAMTRIAEGDYTARVKEPAGKGRWRGDEINAMRRTFNTMAESIQELEKTKEDLGVARVIQRRLLPETPPTLQGWDIAGECLYSKETGGDIYDFILTPPRSDGRERITLSVGDATGHGIQAALLMTTARAMLRALLAQGKPLAEVISDLNWLLTRDTYGTGRFLSLFAVEIAARSPVLQWVRCGHEPALLYVSDRDAVTHLRGPGAILGVDSSIRFQLEQTTLRPGSVLLLATDGVWETANPDGEMYGHTRLEAMIRRHAGSSAEQIVAAIMEDLRVFREKDSPEDDSTILVAKYQA</sequence>
<accession>A0A7M3MIB3</accession>
<dbReference type="InterPro" id="IPR001932">
    <property type="entry name" value="PPM-type_phosphatase-like_dom"/>
</dbReference>
<dbReference type="OrthoDB" id="343514at2"/>
<dbReference type="CDD" id="cd06225">
    <property type="entry name" value="HAMP"/>
    <property type="match status" value="1"/>
</dbReference>
<reference evidence="3 4" key="1">
    <citation type="submission" date="2018-06" db="EMBL/GenBank/DDBJ databases">
        <title>Complete genome of Desulfovibrio indonesiensis P37SLT.</title>
        <authorList>
            <person name="Crispim J.S."/>
            <person name="Vidigal P.M.P."/>
            <person name="Silva L.C.F."/>
            <person name="Laguardia C.N."/>
            <person name="Araujo L.C."/>
            <person name="Dias R.S."/>
            <person name="Sousa M.P."/>
            <person name="Paula S.O."/>
            <person name="Silva C."/>
        </authorList>
    </citation>
    <scope>NUCLEOTIDE SEQUENCE [LARGE SCALE GENOMIC DNA]</scope>
    <source>
        <strain evidence="3 4">P37SLT</strain>
    </source>
</reference>
<name>A0A7M3MIB3_9BACT</name>
<dbReference type="PANTHER" id="PTHR43156:SF2">
    <property type="entry name" value="STAGE II SPORULATION PROTEIN E"/>
    <property type="match status" value="1"/>
</dbReference>
<protein>
    <recommendedName>
        <fullName evidence="2">HAMP domain-containing protein</fullName>
    </recommendedName>
</protein>
<dbReference type="RefSeq" id="WP_144302084.1">
    <property type="nucleotide sequence ID" value="NZ_QMIE01000003.1"/>
</dbReference>
<evidence type="ECO:0000313" key="4">
    <source>
        <dbReference type="Proteomes" id="UP000448292"/>
    </source>
</evidence>
<dbReference type="InterPro" id="IPR003660">
    <property type="entry name" value="HAMP_dom"/>
</dbReference>
<comment type="caution">
    <text evidence="3">The sequence shown here is derived from an EMBL/GenBank/DDBJ whole genome shotgun (WGS) entry which is preliminary data.</text>
</comment>
<dbReference type="SUPFAM" id="SSF81606">
    <property type="entry name" value="PP2C-like"/>
    <property type="match status" value="1"/>
</dbReference>
<dbReference type="Pfam" id="PF07228">
    <property type="entry name" value="SpoIIE"/>
    <property type="match status" value="1"/>
</dbReference>
<evidence type="ECO:0000313" key="3">
    <source>
        <dbReference type="EMBL" id="TVM18814.1"/>
    </source>
</evidence>
<evidence type="ECO:0000256" key="1">
    <source>
        <dbReference type="ARBA" id="ARBA00022801"/>
    </source>
</evidence>
<dbReference type="PROSITE" id="PS50885">
    <property type="entry name" value="HAMP"/>
    <property type="match status" value="1"/>
</dbReference>
<proteinExistence type="predicted"/>
<dbReference type="SUPFAM" id="SSF158472">
    <property type="entry name" value="HAMP domain-like"/>
    <property type="match status" value="1"/>
</dbReference>
<feature type="domain" description="HAMP" evidence="2">
    <location>
        <begin position="347"/>
        <end position="405"/>
    </location>
</feature>
<dbReference type="EMBL" id="QMIE01000003">
    <property type="protein sequence ID" value="TVM18814.1"/>
    <property type="molecule type" value="Genomic_DNA"/>
</dbReference>
<dbReference type="AlphaFoldDB" id="A0A7M3MIB3"/>
<dbReference type="Proteomes" id="UP000448292">
    <property type="component" value="Unassembled WGS sequence"/>
</dbReference>
<dbReference type="GO" id="GO:0007165">
    <property type="term" value="P:signal transduction"/>
    <property type="evidence" value="ECO:0007669"/>
    <property type="project" value="InterPro"/>
</dbReference>
<dbReference type="Gene3D" id="1.10.8.500">
    <property type="entry name" value="HAMP domain in histidine kinase"/>
    <property type="match status" value="1"/>
</dbReference>
<dbReference type="PANTHER" id="PTHR43156">
    <property type="entry name" value="STAGE II SPORULATION PROTEIN E-RELATED"/>
    <property type="match status" value="1"/>
</dbReference>
<dbReference type="GO" id="GO:0016791">
    <property type="term" value="F:phosphatase activity"/>
    <property type="evidence" value="ECO:0007669"/>
    <property type="project" value="TreeGrafter"/>
</dbReference>